<keyword evidence="8" id="KW-0238">DNA-binding</keyword>
<evidence type="ECO:0000256" key="1">
    <source>
        <dbReference type="ARBA" id="ARBA00004496"/>
    </source>
</evidence>
<dbReference type="InterPro" id="IPR001001">
    <property type="entry name" value="DNA_polIII_beta"/>
</dbReference>
<dbReference type="Pfam" id="PF02767">
    <property type="entry name" value="DNA_pol3_beta_2"/>
    <property type="match status" value="1"/>
</dbReference>
<evidence type="ECO:0000256" key="3">
    <source>
        <dbReference type="ARBA" id="ARBA00022490"/>
    </source>
</evidence>
<keyword evidence="4" id="KW-0808">Transferase</keyword>
<protein>
    <recommendedName>
        <fullName evidence="14">DNA polymerase III subunit beta</fullName>
    </recommendedName>
</protein>
<dbReference type="InterPro" id="IPR022634">
    <property type="entry name" value="DNA_polIII_beta_N"/>
</dbReference>
<proteinExistence type="inferred from homology"/>
<dbReference type="GO" id="GO:0005737">
    <property type="term" value="C:cytoplasm"/>
    <property type="evidence" value="ECO:0007669"/>
    <property type="project" value="UniProtKB-SubCell"/>
</dbReference>
<evidence type="ECO:0000313" key="13">
    <source>
        <dbReference type="Proteomes" id="UP000177230"/>
    </source>
</evidence>
<gene>
    <name evidence="12" type="ORF">A2024_05655</name>
</gene>
<dbReference type="PANTHER" id="PTHR30478">
    <property type="entry name" value="DNA POLYMERASE III SUBUNIT BETA"/>
    <property type="match status" value="1"/>
</dbReference>
<dbReference type="GO" id="GO:0008408">
    <property type="term" value="F:3'-5' exonuclease activity"/>
    <property type="evidence" value="ECO:0007669"/>
    <property type="project" value="InterPro"/>
</dbReference>
<accession>A0A1F5RHX1</accession>
<dbReference type="Proteomes" id="UP000177230">
    <property type="component" value="Unassembled WGS sequence"/>
</dbReference>
<dbReference type="InterPro" id="IPR046938">
    <property type="entry name" value="DNA_clamp_sf"/>
</dbReference>
<dbReference type="GO" id="GO:0006271">
    <property type="term" value="P:DNA strand elongation involved in DNA replication"/>
    <property type="evidence" value="ECO:0007669"/>
    <property type="project" value="TreeGrafter"/>
</dbReference>
<feature type="domain" description="DNA polymerase III beta sliding clamp central" evidence="11">
    <location>
        <begin position="154"/>
        <end position="253"/>
    </location>
</feature>
<comment type="subcellular location">
    <subcellularLocation>
        <location evidence="1">Cytoplasm</location>
    </subcellularLocation>
</comment>
<dbReference type="EMBL" id="MFFM01000009">
    <property type="protein sequence ID" value="OGF14019.1"/>
    <property type="molecule type" value="Genomic_DNA"/>
</dbReference>
<comment type="caution">
    <text evidence="12">The sequence shown here is derived from an EMBL/GenBank/DDBJ whole genome shotgun (WGS) entry which is preliminary data.</text>
</comment>
<keyword evidence="3" id="KW-0963">Cytoplasm</keyword>
<reference evidence="12 13" key="1">
    <citation type="journal article" date="2016" name="Nat. Commun.">
        <title>Thousands of microbial genomes shed light on interconnected biogeochemical processes in an aquifer system.</title>
        <authorList>
            <person name="Anantharaman K."/>
            <person name="Brown C.T."/>
            <person name="Hug L.A."/>
            <person name="Sharon I."/>
            <person name="Castelle C.J."/>
            <person name="Probst A.J."/>
            <person name="Thomas B.C."/>
            <person name="Singh A."/>
            <person name="Wilkins M.J."/>
            <person name="Karaoz U."/>
            <person name="Brodie E.L."/>
            <person name="Williams K.H."/>
            <person name="Hubbard S.S."/>
            <person name="Banfield J.F."/>
        </authorList>
    </citation>
    <scope>NUCLEOTIDE SEQUENCE [LARGE SCALE GENOMIC DNA]</scope>
</reference>
<keyword evidence="6" id="KW-0235">DNA replication</keyword>
<evidence type="ECO:0000259" key="11">
    <source>
        <dbReference type="Pfam" id="PF02767"/>
    </source>
</evidence>
<dbReference type="Gene3D" id="3.10.150.10">
    <property type="entry name" value="DNA Polymerase III, subunit A, domain 2"/>
    <property type="match status" value="1"/>
</dbReference>
<evidence type="ECO:0000256" key="5">
    <source>
        <dbReference type="ARBA" id="ARBA00022695"/>
    </source>
</evidence>
<dbReference type="AlphaFoldDB" id="A0A1F5RHX1"/>
<dbReference type="CDD" id="cd00140">
    <property type="entry name" value="beta_clamp"/>
    <property type="match status" value="1"/>
</dbReference>
<evidence type="ECO:0000256" key="7">
    <source>
        <dbReference type="ARBA" id="ARBA00022932"/>
    </source>
</evidence>
<evidence type="ECO:0000256" key="6">
    <source>
        <dbReference type="ARBA" id="ARBA00022705"/>
    </source>
</evidence>
<evidence type="ECO:0000259" key="10">
    <source>
        <dbReference type="Pfam" id="PF00712"/>
    </source>
</evidence>
<evidence type="ECO:0008006" key="14">
    <source>
        <dbReference type="Google" id="ProtNLM"/>
    </source>
</evidence>
<feature type="region of interest" description="Disordered" evidence="9">
    <location>
        <begin position="388"/>
        <end position="416"/>
    </location>
</feature>
<evidence type="ECO:0000256" key="2">
    <source>
        <dbReference type="ARBA" id="ARBA00010752"/>
    </source>
</evidence>
<dbReference type="GO" id="GO:0009360">
    <property type="term" value="C:DNA polymerase III complex"/>
    <property type="evidence" value="ECO:0007669"/>
    <property type="project" value="InterPro"/>
</dbReference>
<dbReference type="GO" id="GO:0003887">
    <property type="term" value="F:DNA-directed DNA polymerase activity"/>
    <property type="evidence" value="ECO:0007669"/>
    <property type="project" value="UniProtKB-KW"/>
</dbReference>
<name>A0A1F5RHX1_9BACT</name>
<comment type="similarity">
    <text evidence="2">Belongs to the beta sliding clamp family.</text>
</comment>
<dbReference type="SMART" id="SM00480">
    <property type="entry name" value="POL3Bc"/>
    <property type="match status" value="1"/>
</dbReference>
<keyword evidence="5" id="KW-0548">Nucleotidyltransferase</keyword>
<dbReference type="PANTHER" id="PTHR30478:SF0">
    <property type="entry name" value="BETA SLIDING CLAMP"/>
    <property type="match status" value="1"/>
</dbReference>
<feature type="domain" description="DNA polymerase III beta sliding clamp N-terminal" evidence="10">
    <location>
        <begin position="1"/>
        <end position="126"/>
    </location>
</feature>
<evidence type="ECO:0000256" key="8">
    <source>
        <dbReference type="ARBA" id="ARBA00023125"/>
    </source>
</evidence>
<keyword evidence="7" id="KW-0239">DNA-directed DNA polymerase</keyword>
<evidence type="ECO:0000313" key="12">
    <source>
        <dbReference type="EMBL" id="OGF14019.1"/>
    </source>
</evidence>
<organism evidence="12 13">
    <name type="scientific">Candidatus Edwardsbacteria bacterium GWF2_54_11</name>
    <dbReference type="NCBI Taxonomy" id="1817851"/>
    <lineage>
        <taxon>Bacteria</taxon>
        <taxon>Candidatus Edwardsiibacteriota</taxon>
    </lineage>
</organism>
<dbReference type="Pfam" id="PF00712">
    <property type="entry name" value="DNA_pol3_beta"/>
    <property type="match status" value="1"/>
</dbReference>
<dbReference type="InterPro" id="IPR022637">
    <property type="entry name" value="DNA_polIII_beta_cen"/>
</dbReference>
<dbReference type="SUPFAM" id="SSF55979">
    <property type="entry name" value="DNA clamp"/>
    <property type="match status" value="3"/>
</dbReference>
<evidence type="ECO:0000256" key="4">
    <source>
        <dbReference type="ARBA" id="ARBA00022679"/>
    </source>
</evidence>
<dbReference type="GO" id="GO:0003677">
    <property type="term" value="F:DNA binding"/>
    <property type="evidence" value="ECO:0007669"/>
    <property type="project" value="UniProtKB-KW"/>
</dbReference>
<dbReference type="Gene3D" id="3.70.10.10">
    <property type="match status" value="1"/>
</dbReference>
<evidence type="ECO:0000256" key="9">
    <source>
        <dbReference type="SAM" id="MobiDB-lite"/>
    </source>
</evidence>
<sequence>MKLTLSRQKIVEALSVVCKAITKNSLPVLQYVNLGFNENILILRATNLDLTIIKTIRPENLPELLEPNQSKLLPGSVVLALLSKSAEDKVTFCWEKQDNGDAVRLQFGSHKSQIKSIPPVEDFPLVPEVKAESFSVSGLDLERLLSLALPFASTETPQSAFNGVSLKLSGNQISVISTDRHRLASIKLNLERAGREPNEGLNACCVIPKGPLKTVLSIIGDDKVDVSLDDQFISFMGSDWRAFIRLIQDSYPDTEGIVPLNYQLKAECDRDSLMGALKLCSHVAAGESSVELHFGERFSVDNQGIFGEAFQPFEGQIVEGENLPEKSLDAIRINWQYLHDIARQIPSRYIILETEGYAKPVKIYGKTQPANWNETYILMPVRRDDIEQASQEAQNSEEEQAIVSEQGDQPGEPVDVNSTEIQETEPICGECALFGTPQCESEVEHEGSQTCEAFRPNFEAIPSEGQEAFQEKEEMAEVPS</sequence>